<keyword evidence="5" id="KW-1185">Reference proteome</keyword>
<dbReference type="GO" id="GO:0006508">
    <property type="term" value="P:proteolysis"/>
    <property type="evidence" value="ECO:0007669"/>
    <property type="project" value="InterPro"/>
</dbReference>
<dbReference type="PANTHER" id="PTHR33209:SF2">
    <property type="entry name" value="CHROMOSOME UNDETERMINED SCAFFOLD_55, WHOLE GENOME SHOTGUN SEQUENCE"/>
    <property type="match status" value="1"/>
</dbReference>
<evidence type="ECO:0000256" key="1">
    <source>
        <dbReference type="SAM" id="MobiDB-lite"/>
    </source>
</evidence>
<name>A0A8H7ULU5_MORIS</name>
<dbReference type="GO" id="GO:0008233">
    <property type="term" value="F:peptidase activity"/>
    <property type="evidence" value="ECO:0007669"/>
    <property type="project" value="InterPro"/>
</dbReference>
<dbReference type="SUPFAM" id="SSF52096">
    <property type="entry name" value="ClpP/crotonase"/>
    <property type="match status" value="2"/>
</dbReference>
<evidence type="ECO:0000313" key="4">
    <source>
        <dbReference type="EMBL" id="KAG2184523.1"/>
    </source>
</evidence>
<proteinExistence type="predicted"/>
<protein>
    <recommendedName>
        <fullName evidence="3">Peptidase S49 domain-containing protein</fullName>
    </recommendedName>
</protein>
<dbReference type="CDD" id="cd07023">
    <property type="entry name" value="S49_Sppa_N_C"/>
    <property type="match status" value="1"/>
</dbReference>
<dbReference type="InterPro" id="IPR029045">
    <property type="entry name" value="ClpP/crotonase-like_dom_sf"/>
</dbReference>
<feature type="domain" description="Peptidase S49" evidence="3">
    <location>
        <begin position="615"/>
        <end position="761"/>
    </location>
</feature>
<dbReference type="EMBL" id="JAEPQZ010000002">
    <property type="protein sequence ID" value="KAG2184523.1"/>
    <property type="molecule type" value="Genomic_DNA"/>
</dbReference>
<keyword evidence="2" id="KW-0472">Membrane</keyword>
<dbReference type="Gene3D" id="6.20.330.10">
    <property type="match status" value="1"/>
</dbReference>
<feature type="transmembrane region" description="Helical" evidence="2">
    <location>
        <begin position="87"/>
        <end position="110"/>
    </location>
</feature>
<gene>
    <name evidence="4" type="ORF">INT43_000432</name>
</gene>
<dbReference type="Pfam" id="PF01343">
    <property type="entry name" value="Peptidase_S49"/>
    <property type="match status" value="2"/>
</dbReference>
<feature type="compositionally biased region" description="Polar residues" evidence="1">
    <location>
        <begin position="1"/>
        <end position="26"/>
    </location>
</feature>
<dbReference type="InterPro" id="IPR047272">
    <property type="entry name" value="S49_SppA_C"/>
</dbReference>
<evidence type="ECO:0000256" key="2">
    <source>
        <dbReference type="SAM" id="Phobius"/>
    </source>
</evidence>
<feature type="region of interest" description="Disordered" evidence="1">
    <location>
        <begin position="1"/>
        <end position="27"/>
    </location>
</feature>
<organism evidence="4 5">
    <name type="scientific">Mortierella isabellina</name>
    <name type="common">Filamentous fungus</name>
    <name type="synonym">Umbelopsis isabellina</name>
    <dbReference type="NCBI Taxonomy" id="91625"/>
    <lineage>
        <taxon>Eukaryota</taxon>
        <taxon>Fungi</taxon>
        <taxon>Fungi incertae sedis</taxon>
        <taxon>Mucoromycota</taxon>
        <taxon>Mucoromycotina</taxon>
        <taxon>Umbelopsidomycetes</taxon>
        <taxon>Umbelopsidales</taxon>
        <taxon>Umbelopsidaceae</taxon>
        <taxon>Umbelopsis</taxon>
    </lineage>
</organism>
<dbReference type="InterPro" id="IPR002142">
    <property type="entry name" value="Peptidase_S49"/>
</dbReference>
<keyword evidence="2" id="KW-1133">Transmembrane helix</keyword>
<sequence length="799" mass="89692">MTNHESPSVQDDFKISSNAPPDSIISNDIEENGTVEQAPISEEELIELAVSTNVEKDARILAPATVVPQVTKKITLYHRLRTNVKQFLLTILALLPDDVIYTIIFVWGLLKWFWRHKFISFIMVVAGAVAIGHFQIKKIQTQNRTIHDKSVLHIEWHTLVSIPHKMGNPFLDIARQFVPFIPPRQGGMLAANEVIEAIYKAAEDKRIVGLTCDFTINADPSLLLGPWAASTSMTMDVIQEFRKAVETFAKSKPSDAKVTAFAPEFCQNCYYAATAFKEIYMQPFGEISLHGRRLQRFYYKKLLDNLNITAISYKSSEAKDLYDQYTAYDMNAESQYSNWKVMHNLDQQFWNDILTSRKHKLLKKANMTEVEDQNICNITGPTLSSLKSNLPEFDLGDCVPHNWKLILTERLKTIAKLGVMFDDDAIQHGLIDQLRYPRQILSEFKSYGKTMSISSYARRIQQDNENDDTAILLASSESKAKRRQRLEKRMAKVKIIQKGNSNDDRTAALAKHEMRVKNLRTMARKSISYTSMNQAPAMLANSTLPASNQTSSSIYISKINIDDGLVEGWRLRSWISDIEKAAKNADVGAIIIRIDCPGGHFMASDSLAEAIQYAKSIKPVVASIGAMAASGGYYIAVPANRIIANPASLTGSIGVTSSTYDLSKFLEIIGVNFVSMSTTGVSTSMFQPVSEEQSEARVARVQYLYKKFVQHVSKHRDISEWQLNNFLAKGTLFTGDQALYLGLVDELGGLREAKAAACKLARELRSKDLPILKCEWLSEQRTSFRSVITSALSEQIKAM</sequence>
<dbReference type="AlphaFoldDB" id="A0A8H7ULU5"/>
<dbReference type="Gene3D" id="3.90.226.10">
    <property type="entry name" value="2-enoyl-CoA Hydratase, Chain A, domain 1"/>
    <property type="match status" value="2"/>
</dbReference>
<dbReference type="OrthoDB" id="45421at2759"/>
<evidence type="ECO:0000259" key="3">
    <source>
        <dbReference type="Pfam" id="PF01343"/>
    </source>
</evidence>
<keyword evidence="2" id="KW-0812">Transmembrane</keyword>
<reference evidence="4" key="1">
    <citation type="submission" date="2020-12" db="EMBL/GenBank/DDBJ databases">
        <title>Metabolic potential, ecology and presence of endohyphal bacteria is reflected in genomic diversity of Mucoromycotina.</title>
        <authorList>
            <person name="Muszewska A."/>
            <person name="Okrasinska A."/>
            <person name="Steczkiewicz K."/>
            <person name="Drgas O."/>
            <person name="Orlowska M."/>
            <person name="Perlinska-Lenart U."/>
            <person name="Aleksandrzak-Piekarczyk T."/>
            <person name="Szatraj K."/>
            <person name="Zielenkiewicz U."/>
            <person name="Pilsyk S."/>
            <person name="Malc E."/>
            <person name="Mieczkowski P."/>
            <person name="Kruszewska J.S."/>
            <person name="Biernat P."/>
            <person name="Pawlowska J."/>
        </authorList>
    </citation>
    <scope>NUCLEOTIDE SEQUENCE</scope>
    <source>
        <strain evidence="4">WA0000067209</strain>
    </source>
</reference>
<evidence type="ECO:0000313" key="5">
    <source>
        <dbReference type="Proteomes" id="UP000654370"/>
    </source>
</evidence>
<comment type="caution">
    <text evidence="4">The sequence shown here is derived from an EMBL/GenBank/DDBJ whole genome shotgun (WGS) entry which is preliminary data.</text>
</comment>
<dbReference type="Proteomes" id="UP000654370">
    <property type="component" value="Unassembled WGS sequence"/>
</dbReference>
<dbReference type="PANTHER" id="PTHR33209">
    <property type="entry name" value="PROTEASE 4"/>
    <property type="match status" value="1"/>
</dbReference>
<feature type="domain" description="Peptidase S49" evidence="3">
    <location>
        <begin position="255"/>
        <end position="363"/>
    </location>
</feature>
<accession>A0A8H7ULU5</accession>